<dbReference type="PROSITE" id="PS00688">
    <property type="entry name" value="SIGMA54_INTERACT_3"/>
    <property type="match status" value="1"/>
</dbReference>
<evidence type="ECO:0000256" key="15">
    <source>
        <dbReference type="ARBA" id="ARBA00031910"/>
    </source>
</evidence>
<evidence type="ECO:0000259" key="19">
    <source>
        <dbReference type="PROSITE" id="PS50110"/>
    </source>
</evidence>
<dbReference type="AlphaFoldDB" id="A0A1G6YZ61"/>
<dbReference type="GO" id="GO:0000160">
    <property type="term" value="P:phosphorelay signal transduction system"/>
    <property type="evidence" value="ECO:0007669"/>
    <property type="project" value="UniProtKB-KW"/>
</dbReference>
<dbReference type="GO" id="GO:0043565">
    <property type="term" value="F:sequence-specific DNA binding"/>
    <property type="evidence" value="ECO:0007669"/>
    <property type="project" value="InterPro"/>
</dbReference>
<keyword evidence="7" id="KW-0067">ATP-binding</keyword>
<dbReference type="PROSITE" id="PS50045">
    <property type="entry name" value="SIGMA54_INTERACT_4"/>
    <property type="match status" value="1"/>
</dbReference>
<reference evidence="21" key="1">
    <citation type="submission" date="2016-10" db="EMBL/GenBank/DDBJ databases">
        <authorList>
            <person name="Varghese N."/>
            <person name="Submissions S."/>
        </authorList>
    </citation>
    <scope>NUCLEOTIDE SEQUENCE [LARGE SCALE GENOMIC DNA]</scope>
    <source>
        <strain evidence="21">DSM 8987</strain>
    </source>
</reference>
<keyword evidence="6" id="KW-0547">Nucleotide-binding</keyword>
<gene>
    <name evidence="20" type="ORF">SAMN05661003_102207</name>
</gene>
<evidence type="ECO:0000313" key="20">
    <source>
        <dbReference type="EMBL" id="SDD94917.1"/>
    </source>
</evidence>
<feature type="modified residue" description="4-aspartylphosphate" evidence="16">
    <location>
        <position position="54"/>
    </location>
</feature>
<accession>A0A1G6YZ61</accession>
<keyword evidence="9" id="KW-0805">Transcription regulation</keyword>
<dbReference type="SMART" id="SM00382">
    <property type="entry name" value="AAA"/>
    <property type="match status" value="1"/>
</dbReference>
<sequence>MALQQVLVVDDEESLRWVLAKALGRHGLQVDLADCAAAALDRLQHKTYDLALLDIKMPDRSGLELLDDIRQQWPQLPVIIMTAESSMKNAIEAMKRGAYDYITKPFDLDMLEALLLKAQELVRTRHEVERLQSAVKEQQRSERTLIGTSQPMQEVYKLLGRVAASDITVLITGESGTGKELVARAVHQNSNRLGQPFVALNCAAIPRELLESELFGFEKGAFTGAAERKIGKFEQASGGTIFLDEIGDMPLELQAKLLRVLQEREISRMGGNRAIPIDVRIVAATNQDLQQRVATREFREDLFYRLNVVPIQLPPLRQRPEDIPLLVDFFIQRANQEFHTHIHGCSAAALQGLQNFTWPGNVRELENTVQRACLLSQNQVLQLSDFPVLRDQSDPVEDDGLETLIANKLRSALLQKEIEEINDLYTMVLEQMERPLLRIVLEKTRGNQLRAAEVLGINRNTLRKKIRLLGLEAGRNDGVTTEPT</sequence>
<dbReference type="FunFam" id="3.40.50.300:FF:000006">
    <property type="entry name" value="DNA-binding transcriptional regulator NtrC"/>
    <property type="match status" value="1"/>
</dbReference>
<keyword evidence="11" id="KW-0010">Activator</keyword>
<dbReference type="EMBL" id="FNAQ01000002">
    <property type="protein sequence ID" value="SDD94917.1"/>
    <property type="molecule type" value="Genomic_DNA"/>
</dbReference>
<evidence type="ECO:0000256" key="3">
    <source>
        <dbReference type="ARBA" id="ARBA00022490"/>
    </source>
</evidence>
<evidence type="ECO:0000256" key="8">
    <source>
        <dbReference type="ARBA" id="ARBA00023012"/>
    </source>
</evidence>
<dbReference type="OrthoDB" id="9814761at2"/>
<dbReference type="InterPro" id="IPR001789">
    <property type="entry name" value="Sig_transdc_resp-reg_receiver"/>
</dbReference>
<dbReference type="InterPro" id="IPR025662">
    <property type="entry name" value="Sigma_54_int_dom_ATP-bd_1"/>
</dbReference>
<feature type="coiled-coil region" evidence="17">
    <location>
        <begin position="111"/>
        <end position="141"/>
    </location>
</feature>
<keyword evidence="17" id="KW-0175">Coiled coil</keyword>
<dbReference type="InterPro" id="IPR011006">
    <property type="entry name" value="CheY-like_superfamily"/>
</dbReference>
<feature type="domain" description="Sigma-54 factor interaction" evidence="18">
    <location>
        <begin position="145"/>
        <end position="374"/>
    </location>
</feature>
<keyword evidence="21" id="KW-1185">Reference proteome</keyword>
<dbReference type="Pfam" id="PF02954">
    <property type="entry name" value="HTH_8"/>
    <property type="match status" value="1"/>
</dbReference>
<dbReference type="Gene3D" id="3.40.50.2300">
    <property type="match status" value="1"/>
</dbReference>
<dbReference type="Gene3D" id="1.10.10.60">
    <property type="entry name" value="Homeodomain-like"/>
    <property type="match status" value="1"/>
</dbReference>
<dbReference type="Pfam" id="PF00158">
    <property type="entry name" value="Sigma54_activat"/>
    <property type="match status" value="1"/>
</dbReference>
<evidence type="ECO:0000256" key="13">
    <source>
        <dbReference type="ARBA" id="ARBA00023231"/>
    </source>
</evidence>
<dbReference type="Pfam" id="PF25601">
    <property type="entry name" value="AAA_lid_14"/>
    <property type="match status" value="1"/>
</dbReference>
<dbReference type="GO" id="GO:0006355">
    <property type="term" value="P:regulation of DNA-templated transcription"/>
    <property type="evidence" value="ECO:0007669"/>
    <property type="project" value="InterPro"/>
</dbReference>
<dbReference type="RefSeq" id="WP_092076244.1">
    <property type="nucleotide sequence ID" value="NZ_FNAQ01000002.1"/>
</dbReference>
<name>A0A1G6YZ61_9BACT</name>
<evidence type="ECO:0000256" key="12">
    <source>
        <dbReference type="ARBA" id="ARBA00023163"/>
    </source>
</evidence>
<dbReference type="Pfam" id="PF00072">
    <property type="entry name" value="Response_reg"/>
    <property type="match status" value="1"/>
</dbReference>
<dbReference type="InterPro" id="IPR009057">
    <property type="entry name" value="Homeodomain-like_sf"/>
</dbReference>
<dbReference type="SUPFAM" id="SSF52540">
    <property type="entry name" value="P-loop containing nucleoside triphosphate hydrolases"/>
    <property type="match status" value="1"/>
</dbReference>
<evidence type="ECO:0000256" key="2">
    <source>
        <dbReference type="ARBA" id="ARBA00019059"/>
    </source>
</evidence>
<dbReference type="PRINTS" id="PR01590">
    <property type="entry name" value="HTHFIS"/>
</dbReference>
<evidence type="ECO:0000313" key="21">
    <source>
        <dbReference type="Proteomes" id="UP000243205"/>
    </source>
</evidence>
<dbReference type="InterPro" id="IPR002078">
    <property type="entry name" value="Sigma_54_int"/>
</dbReference>
<evidence type="ECO:0000256" key="1">
    <source>
        <dbReference type="ARBA" id="ARBA00004496"/>
    </source>
</evidence>
<dbReference type="Gene3D" id="3.40.50.300">
    <property type="entry name" value="P-loop containing nucleotide triphosphate hydrolases"/>
    <property type="match status" value="1"/>
</dbReference>
<dbReference type="Gene3D" id="1.10.8.60">
    <property type="match status" value="1"/>
</dbReference>
<dbReference type="PROSITE" id="PS50110">
    <property type="entry name" value="RESPONSE_REGULATORY"/>
    <property type="match status" value="1"/>
</dbReference>
<evidence type="ECO:0000256" key="7">
    <source>
        <dbReference type="ARBA" id="ARBA00022840"/>
    </source>
</evidence>
<dbReference type="PANTHER" id="PTHR32071">
    <property type="entry name" value="TRANSCRIPTIONAL REGULATORY PROTEIN"/>
    <property type="match status" value="1"/>
</dbReference>
<dbReference type="SUPFAM" id="SSF46689">
    <property type="entry name" value="Homeodomain-like"/>
    <property type="match status" value="1"/>
</dbReference>
<feature type="domain" description="Response regulatory" evidence="19">
    <location>
        <begin position="5"/>
        <end position="119"/>
    </location>
</feature>
<evidence type="ECO:0000259" key="18">
    <source>
        <dbReference type="PROSITE" id="PS50045"/>
    </source>
</evidence>
<evidence type="ECO:0000256" key="5">
    <source>
        <dbReference type="ARBA" id="ARBA00022553"/>
    </source>
</evidence>
<dbReference type="GO" id="GO:0005737">
    <property type="term" value="C:cytoplasm"/>
    <property type="evidence" value="ECO:0007669"/>
    <property type="project" value="UniProtKB-SubCell"/>
</dbReference>
<dbReference type="InterPro" id="IPR003593">
    <property type="entry name" value="AAA+_ATPase"/>
</dbReference>
<dbReference type="InterPro" id="IPR058031">
    <property type="entry name" value="AAA_lid_NorR"/>
</dbReference>
<dbReference type="SMART" id="SM00448">
    <property type="entry name" value="REC"/>
    <property type="match status" value="1"/>
</dbReference>
<evidence type="ECO:0000256" key="17">
    <source>
        <dbReference type="SAM" id="Coils"/>
    </source>
</evidence>
<evidence type="ECO:0000256" key="4">
    <source>
        <dbReference type="ARBA" id="ARBA00022491"/>
    </source>
</evidence>
<keyword evidence="3" id="KW-0963">Cytoplasm</keyword>
<evidence type="ECO:0000256" key="10">
    <source>
        <dbReference type="ARBA" id="ARBA00023125"/>
    </source>
</evidence>
<dbReference type="InterPro" id="IPR025944">
    <property type="entry name" value="Sigma_54_int_dom_CS"/>
</dbReference>
<dbReference type="Proteomes" id="UP000243205">
    <property type="component" value="Unassembled WGS sequence"/>
</dbReference>
<dbReference type="InterPro" id="IPR027417">
    <property type="entry name" value="P-loop_NTPase"/>
</dbReference>
<keyword evidence="5 16" id="KW-0597">Phosphoprotein</keyword>
<evidence type="ECO:0000256" key="9">
    <source>
        <dbReference type="ARBA" id="ARBA00023015"/>
    </source>
</evidence>
<dbReference type="PROSITE" id="PS00675">
    <property type="entry name" value="SIGMA54_INTERACT_1"/>
    <property type="match status" value="1"/>
</dbReference>
<dbReference type="FunFam" id="3.40.50.2300:FF:000018">
    <property type="entry name" value="DNA-binding transcriptional regulator NtrC"/>
    <property type="match status" value="1"/>
</dbReference>
<proteinExistence type="predicted"/>
<dbReference type="STRING" id="57664.SAMN05661003_102207"/>
<dbReference type="InterPro" id="IPR002197">
    <property type="entry name" value="HTH_Fis"/>
</dbReference>
<keyword evidence="4" id="KW-0678">Repressor</keyword>
<evidence type="ECO:0000256" key="16">
    <source>
        <dbReference type="PROSITE-ProRule" id="PRU00169"/>
    </source>
</evidence>
<keyword evidence="8" id="KW-0902">Two-component regulatory system</keyword>
<dbReference type="InterPro" id="IPR025943">
    <property type="entry name" value="Sigma_54_int_dom_ATP-bd_2"/>
</dbReference>
<evidence type="ECO:0000256" key="11">
    <source>
        <dbReference type="ARBA" id="ARBA00023159"/>
    </source>
</evidence>
<dbReference type="CDD" id="cd00009">
    <property type="entry name" value="AAA"/>
    <property type="match status" value="1"/>
</dbReference>
<keyword evidence="13" id="KW-0535">Nitrogen fixation</keyword>
<dbReference type="PROSITE" id="PS00676">
    <property type="entry name" value="SIGMA54_INTERACT_2"/>
    <property type="match status" value="1"/>
</dbReference>
<dbReference type="SUPFAM" id="SSF52172">
    <property type="entry name" value="CheY-like"/>
    <property type="match status" value="1"/>
</dbReference>
<protein>
    <recommendedName>
        <fullName evidence="2">DNA-binding transcriptional regulator NtrC</fullName>
    </recommendedName>
    <alternativeName>
        <fullName evidence="14">Nitrogen regulation protein NR(I)</fullName>
    </alternativeName>
    <alternativeName>
        <fullName evidence="15">Nitrogen regulator I</fullName>
    </alternativeName>
</protein>
<evidence type="ECO:0000256" key="6">
    <source>
        <dbReference type="ARBA" id="ARBA00022741"/>
    </source>
</evidence>
<evidence type="ECO:0000256" key="14">
    <source>
        <dbReference type="ARBA" id="ARBA00029881"/>
    </source>
</evidence>
<dbReference type="PANTHER" id="PTHR32071:SF95">
    <property type="entry name" value="DNA-BINDING TRANSCRIPTIONAL REGULATOR NTRC"/>
    <property type="match status" value="1"/>
</dbReference>
<organism evidence="20 21">
    <name type="scientific">Desulfuromonas thiophila</name>
    <dbReference type="NCBI Taxonomy" id="57664"/>
    <lineage>
        <taxon>Bacteria</taxon>
        <taxon>Pseudomonadati</taxon>
        <taxon>Thermodesulfobacteriota</taxon>
        <taxon>Desulfuromonadia</taxon>
        <taxon>Desulfuromonadales</taxon>
        <taxon>Desulfuromonadaceae</taxon>
        <taxon>Desulfuromonas</taxon>
    </lineage>
</organism>
<keyword evidence="12" id="KW-0804">Transcription</keyword>
<keyword evidence="10" id="KW-0238">DNA-binding</keyword>
<dbReference type="GO" id="GO:0005524">
    <property type="term" value="F:ATP binding"/>
    <property type="evidence" value="ECO:0007669"/>
    <property type="project" value="UniProtKB-KW"/>
</dbReference>
<comment type="subcellular location">
    <subcellularLocation>
        <location evidence="1">Cytoplasm</location>
    </subcellularLocation>
</comment>